<dbReference type="SUPFAM" id="SSF53448">
    <property type="entry name" value="Nucleotide-diphospho-sugar transferases"/>
    <property type="match status" value="1"/>
</dbReference>
<reference evidence="2" key="1">
    <citation type="submission" date="2018-05" db="EMBL/GenBank/DDBJ databases">
        <authorList>
            <person name="Lanie J.A."/>
            <person name="Ng W.-L."/>
            <person name="Kazmierczak K.M."/>
            <person name="Andrzejewski T.M."/>
            <person name="Davidsen T.M."/>
            <person name="Wayne K.J."/>
            <person name="Tettelin H."/>
            <person name="Glass J.I."/>
            <person name="Rusch D."/>
            <person name="Podicherti R."/>
            <person name="Tsui H.-C.T."/>
            <person name="Winkler M.E."/>
        </authorList>
    </citation>
    <scope>NUCLEOTIDE SEQUENCE</scope>
</reference>
<accession>A0A381TYR1</accession>
<organism evidence="2">
    <name type="scientific">marine metagenome</name>
    <dbReference type="NCBI Taxonomy" id="408172"/>
    <lineage>
        <taxon>unclassified sequences</taxon>
        <taxon>metagenomes</taxon>
        <taxon>ecological metagenomes</taxon>
    </lineage>
</organism>
<feature type="non-terminal residue" evidence="2">
    <location>
        <position position="1"/>
    </location>
</feature>
<dbReference type="PANTHER" id="PTHR22572">
    <property type="entry name" value="SUGAR-1-PHOSPHATE GUANYL TRANSFERASE"/>
    <property type="match status" value="1"/>
</dbReference>
<dbReference type="Gene3D" id="3.90.550.10">
    <property type="entry name" value="Spore Coat Polysaccharide Biosynthesis Protein SpsA, Chain A"/>
    <property type="match status" value="1"/>
</dbReference>
<evidence type="ECO:0000259" key="1">
    <source>
        <dbReference type="Pfam" id="PF00483"/>
    </source>
</evidence>
<dbReference type="EMBL" id="UINC01005324">
    <property type="protein sequence ID" value="SVA20591.1"/>
    <property type="molecule type" value="Genomic_DNA"/>
</dbReference>
<dbReference type="Pfam" id="PF00483">
    <property type="entry name" value="NTP_transferase"/>
    <property type="match status" value="1"/>
</dbReference>
<evidence type="ECO:0000313" key="2">
    <source>
        <dbReference type="EMBL" id="SVA20591.1"/>
    </source>
</evidence>
<gene>
    <name evidence="2" type="ORF">METZ01_LOCUS73445</name>
</gene>
<dbReference type="InterPro" id="IPR050486">
    <property type="entry name" value="Mannose-1P_guanyltransferase"/>
</dbReference>
<proteinExistence type="predicted"/>
<dbReference type="InterPro" id="IPR029044">
    <property type="entry name" value="Nucleotide-diphossugar_trans"/>
</dbReference>
<dbReference type="CDD" id="cd04181">
    <property type="entry name" value="NTP_transferase"/>
    <property type="match status" value="1"/>
</dbReference>
<sequence length="230" mass="24701">VSSVLGNRSKVLLDIGGMTVLERNLEWLVKNGITSVWINLHYQPEDVRVVVGDGAQLGLSVSYSEEPELLGTAGAFRALAPQWTDTVLVLYGDNVTAFDLNRFLERHWSAGSLATIALFDPEAHANSGIAGGKVTIKGERVIAFTEGADKASGSSLVNAGVYALEPAVLAYVPPGRAPDFGRDVFPALLAADEQVTAHVMEPEGYCFGLDTPESLQRTLKAFGEKRDRTQ</sequence>
<dbReference type="InterPro" id="IPR005835">
    <property type="entry name" value="NTP_transferase_dom"/>
</dbReference>
<protein>
    <recommendedName>
        <fullName evidence="1">Nucleotidyl transferase domain-containing protein</fullName>
    </recommendedName>
</protein>
<dbReference type="AlphaFoldDB" id="A0A381TYR1"/>
<name>A0A381TYR1_9ZZZZ</name>
<feature type="domain" description="Nucleotidyl transferase" evidence="1">
    <location>
        <begin position="8"/>
        <end position="200"/>
    </location>
</feature>